<dbReference type="GO" id="GO:0015276">
    <property type="term" value="F:ligand-gated monoatomic ion channel activity"/>
    <property type="evidence" value="ECO:0007669"/>
    <property type="project" value="InterPro"/>
</dbReference>
<evidence type="ECO:0000256" key="1">
    <source>
        <dbReference type="ARBA" id="ARBA00004651"/>
    </source>
</evidence>
<dbReference type="InterPro" id="IPR052192">
    <property type="entry name" value="Insect_Ionotropic_Sensory_Rcpt"/>
</dbReference>
<reference evidence="11" key="1">
    <citation type="journal article" date="2023" name="IScience">
        <title>Live-bearing cockroach genome reveals convergent evolutionary mechanisms linked to viviparity in insects and beyond.</title>
        <authorList>
            <person name="Fouks B."/>
            <person name="Harrison M.C."/>
            <person name="Mikhailova A.A."/>
            <person name="Marchal E."/>
            <person name="English S."/>
            <person name="Carruthers M."/>
            <person name="Jennings E.C."/>
            <person name="Chiamaka E.L."/>
            <person name="Frigard R.A."/>
            <person name="Pippel M."/>
            <person name="Attardo G.M."/>
            <person name="Benoit J.B."/>
            <person name="Bornberg-Bauer E."/>
            <person name="Tobe S.S."/>
        </authorList>
    </citation>
    <scope>NUCLEOTIDE SEQUENCE</scope>
    <source>
        <strain evidence="11">Stay&amp;Tobe</strain>
    </source>
</reference>
<keyword evidence="3" id="KW-1003">Cell membrane</keyword>
<evidence type="ECO:0000313" key="11">
    <source>
        <dbReference type="EMBL" id="KAJ9591732.1"/>
    </source>
</evidence>
<organism evidence="11 12">
    <name type="scientific">Diploptera punctata</name>
    <name type="common">Pacific beetle cockroach</name>
    <dbReference type="NCBI Taxonomy" id="6984"/>
    <lineage>
        <taxon>Eukaryota</taxon>
        <taxon>Metazoa</taxon>
        <taxon>Ecdysozoa</taxon>
        <taxon>Arthropoda</taxon>
        <taxon>Hexapoda</taxon>
        <taxon>Insecta</taxon>
        <taxon>Pterygota</taxon>
        <taxon>Neoptera</taxon>
        <taxon>Polyneoptera</taxon>
        <taxon>Dictyoptera</taxon>
        <taxon>Blattodea</taxon>
        <taxon>Blaberoidea</taxon>
        <taxon>Blaberidae</taxon>
        <taxon>Diplopterinae</taxon>
        <taxon>Diploptera</taxon>
    </lineage>
</organism>
<protein>
    <recommendedName>
        <fullName evidence="10">Ionotropic glutamate receptor C-terminal domain-containing protein</fullName>
    </recommendedName>
</protein>
<name>A0AAD8EJE5_DIPPU</name>
<comment type="caution">
    <text evidence="11">The sequence shown here is derived from an EMBL/GenBank/DDBJ whole genome shotgun (WGS) entry which is preliminary data.</text>
</comment>
<dbReference type="InterPro" id="IPR001320">
    <property type="entry name" value="Iontro_rcpt_C"/>
</dbReference>
<gene>
    <name evidence="11" type="ORF">L9F63_001728</name>
</gene>
<feature type="domain" description="Ionotropic glutamate receptor C-terminal" evidence="10">
    <location>
        <begin position="348"/>
        <end position="529"/>
    </location>
</feature>
<evidence type="ECO:0000256" key="5">
    <source>
        <dbReference type="ARBA" id="ARBA00022989"/>
    </source>
</evidence>
<dbReference type="GO" id="GO:0050906">
    <property type="term" value="P:detection of stimulus involved in sensory perception"/>
    <property type="evidence" value="ECO:0007669"/>
    <property type="project" value="UniProtKB-ARBA"/>
</dbReference>
<evidence type="ECO:0000256" key="3">
    <source>
        <dbReference type="ARBA" id="ARBA00022475"/>
    </source>
</evidence>
<dbReference type="EMBL" id="JASPKZ010003858">
    <property type="protein sequence ID" value="KAJ9591732.1"/>
    <property type="molecule type" value="Genomic_DNA"/>
</dbReference>
<evidence type="ECO:0000256" key="9">
    <source>
        <dbReference type="SAM" id="Phobius"/>
    </source>
</evidence>
<evidence type="ECO:0000256" key="7">
    <source>
        <dbReference type="ARBA" id="ARBA00023170"/>
    </source>
</evidence>
<keyword evidence="4 9" id="KW-0812">Transmembrane</keyword>
<dbReference type="GO" id="GO:0005886">
    <property type="term" value="C:plasma membrane"/>
    <property type="evidence" value="ECO:0007669"/>
    <property type="project" value="UniProtKB-SubCell"/>
</dbReference>
<keyword evidence="7" id="KW-0675">Receptor</keyword>
<dbReference type="AlphaFoldDB" id="A0AAD8EJE5"/>
<dbReference type="Gene3D" id="1.10.287.70">
    <property type="match status" value="1"/>
</dbReference>
<dbReference type="PANTHER" id="PTHR42643:SF38">
    <property type="entry name" value="IONOTROPIC RECEPTOR 100A"/>
    <property type="match status" value="1"/>
</dbReference>
<evidence type="ECO:0000256" key="6">
    <source>
        <dbReference type="ARBA" id="ARBA00023136"/>
    </source>
</evidence>
<evidence type="ECO:0000256" key="2">
    <source>
        <dbReference type="ARBA" id="ARBA00008685"/>
    </source>
</evidence>
<dbReference type="PANTHER" id="PTHR42643">
    <property type="entry name" value="IONOTROPIC RECEPTOR 20A-RELATED"/>
    <property type="match status" value="1"/>
</dbReference>
<evidence type="ECO:0000313" key="12">
    <source>
        <dbReference type="Proteomes" id="UP001233999"/>
    </source>
</evidence>
<keyword evidence="5 9" id="KW-1133">Transmembrane helix</keyword>
<reference evidence="11" key="2">
    <citation type="submission" date="2023-05" db="EMBL/GenBank/DDBJ databases">
        <authorList>
            <person name="Fouks B."/>
        </authorList>
    </citation>
    <scope>NUCLEOTIDE SEQUENCE</scope>
    <source>
        <strain evidence="11">Stay&amp;Tobe</strain>
        <tissue evidence="11">Testes</tissue>
    </source>
</reference>
<dbReference type="Proteomes" id="UP001233999">
    <property type="component" value="Unassembled WGS sequence"/>
</dbReference>
<keyword evidence="6 9" id="KW-0472">Membrane</keyword>
<comment type="subcellular location">
    <subcellularLocation>
        <location evidence="1">Cell membrane</location>
        <topology evidence="1">Multi-pass membrane protein</topology>
    </subcellularLocation>
</comment>
<evidence type="ECO:0000259" key="10">
    <source>
        <dbReference type="Pfam" id="PF00060"/>
    </source>
</evidence>
<proteinExistence type="inferred from homology"/>
<feature type="transmembrane region" description="Helical" evidence="9">
    <location>
        <begin position="403"/>
        <end position="426"/>
    </location>
</feature>
<accession>A0AAD8EJE5</accession>
<dbReference type="SUPFAM" id="SSF53850">
    <property type="entry name" value="Periplasmic binding protein-like II"/>
    <property type="match status" value="1"/>
</dbReference>
<keyword evidence="12" id="KW-1185">Reference proteome</keyword>
<keyword evidence="8" id="KW-0325">Glycoprotein</keyword>
<evidence type="ECO:0000256" key="4">
    <source>
        <dbReference type="ARBA" id="ARBA00022692"/>
    </source>
</evidence>
<feature type="transmembrane region" description="Helical" evidence="9">
    <location>
        <begin position="350"/>
        <end position="369"/>
    </location>
</feature>
<comment type="similarity">
    <text evidence="2">Belongs to the glutamate-gated ion channel (TC 1.A.10.1) family.</text>
</comment>
<dbReference type="Pfam" id="PF00060">
    <property type="entry name" value="Lig_chan"/>
    <property type="match status" value="1"/>
</dbReference>
<evidence type="ECO:0000256" key="8">
    <source>
        <dbReference type="ARBA" id="ARBA00023180"/>
    </source>
</evidence>
<feature type="transmembrane region" description="Helical" evidence="9">
    <location>
        <begin position="589"/>
        <end position="613"/>
    </location>
</feature>
<sequence length="624" mass="72976">MRRMVPAGSRVLFSITEDEVFNDKMIERKIDYIFRQKRSTQGNSTTKCPENMTLVLGSDYDYVKIDRNQDIAVFIKNIEWNFIPPWRNLKYGNIQDDLLRSIHNFQSWTLIVERLKKPYRYSFYQIDAYLLILTADNLISDLERNDVLEVSLSLPIAKLILVILGKIKEIDIIFKYLDKHSMFEAVVLTQDYSSDETNILSWTWNSCGYFKEIVILGSCREIMSSNYSFHITQRPIYFNRCNFKTYGQIDPPFAITDDKDMITDGIGLKVLEIIASHLQFSITPFSPIEQVEDIESRKGLVGFGLYIQYMIDPMTFIKPYYIQRYFWFVPSAESRPRWTSMTRVFKTETWLCVLAILILVSLFQTYLNLKSRDVMKCLLTTWGALFNVSLPTLPTKYDIRMTFLSWVIFSITFTTIFQAYMTSFFIDPGKQHQMETIEELEKSDLNISIAIMDGRIWQLLTNRSAFLIFPRGQMHMLRLALQNSDTAVLISEDALLYSLRQMCQQNRINKFHKLSSYPINVYQLYYISLSCPYLAQINEIIIRLTESGIVDKIVDTFVDPTGKRMDVSMTDTAKMEYVSLTGTHMFFSFIYLLAGFGLSCLIFVIELFAFQIFEDKNKVKKIHK</sequence>